<evidence type="ECO:0000313" key="3">
    <source>
        <dbReference type="Proteomes" id="UP000007463"/>
    </source>
</evidence>
<dbReference type="Pfam" id="PF06983">
    <property type="entry name" value="3-dmu-9_3-mt"/>
    <property type="match status" value="1"/>
</dbReference>
<dbReference type="Proteomes" id="UP000007463">
    <property type="component" value="Chromosome"/>
</dbReference>
<dbReference type="eggNOG" id="COG2764">
    <property type="taxonomic scope" value="Bacteria"/>
</dbReference>
<dbReference type="KEGG" id="fte:Fluta_0739"/>
<keyword evidence="3" id="KW-1185">Reference proteome</keyword>
<keyword evidence="2" id="KW-0223">Dioxygenase</keyword>
<dbReference type="PANTHER" id="PTHR33990">
    <property type="entry name" value="PROTEIN YJDN-RELATED"/>
    <property type="match status" value="1"/>
</dbReference>
<reference evidence="2 3" key="1">
    <citation type="journal article" date="2011" name="Stand. Genomic Sci.">
        <title>Complete genome sequence of the gliding freshwater bacterium Fluviicola taffensis type strain (RW262).</title>
        <authorList>
            <person name="Woyke T."/>
            <person name="Chertkov O."/>
            <person name="Lapidus A."/>
            <person name="Nolan M."/>
            <person name="Lucas S."/>
            <person name="Del Rio T.G."/>
            <person name="Tice H."/>
            <person name="Cheng J.F."/>
            <person name="Tapia R."/>
            <person name="Han C."/>
            <person name="Goodwin L."/>
            <person name="Pitluck S."/>
            <person name="Liolios K."/>
            <person name="Pagani I."/>
            <person name="Ivanova N."/>
            <person name="Huntemann M."/>
            <person name="Mavromatis K."/>
            <person name="Mikhailova N."/>
            <person name="Pati A."/>
            <person name="Chen A."/>
            <person name="Palaniappan K."/>
            <person name="Land M."/>
            <person name="Hauser L."/>
            <person name="Brambilla E.M."/>
            <person name="Rohde M."/>
            <person name="Mwirichia R."/>
            <person name="Sikorski J."/>
            <person name="Tindall B.J."/>
            <person name="Goker M."/>
            <person name="Bristow J."/>
            <person name="Eisen J.A."/>
            <person name="Markowitz V."/>
            <person name="Hugenholtz P."/>
            <person name="Klenk H.P."/>
            <person name="Kyrpides N.C."/>
        </authorList>
    </citation>
    <scope>NUCLEOTIDE SEQUENCE [LARGE SCALE GENOMIC DNA]</scope>
    <source>
        <strain evidence="3">DSM 16823 / RW262 / RW262</strain>
    </source>
</reference>
<dbReference type="HOGENOM" id="CLU_046006_17_2_10"/>
<gene>
    <name evidence="2" type="ordered locus">Fluta_0739</name>
</gene>
<dbReference type="InterPro" id="IPR029068">
    <property type="entry name" value="Glyas_Bleomycin-R_OHBP_Dase"/>
</dbReference>
<dbReference type="Gene3D" id="3.10.180.10">
    <property type="entry name" value="2,3-Dihydroxybiphenyl 1,2-Dioxygenase, domain 1"/>
    <property type="match status" value="1"/>
</dbReference>
<dbReference type="STRING" id="755732.Fluta_0739"/>
<proteinExistence type="predicted"/>
<dbReference type="InterPro" id="IPR028973">
    <property type="entry name" value="PhnB-like"/>
</dbReference>
<keyword evidence="2" id="KW-0560">Oxidoreductase</keyword>
<dbReference type="GO" id="GO:0051213">
    <property type="term" value="F:dioxygenase activity"/>
    <property type="evidence" value="ECO:0007669"/>
    <property type="project" value="UniProtKB-KW"/>
</dbReference>
<evidence type="ECO:0000313" key="2">
    <source>
        <dbReference type="EMBL" id="AEA42743.1"/>
    </source>
</evidence>
<organism evidence="2 3">
    <name type="scientific">Fluviicola taffensis (strain DSM 16823 / NCIMB 13979 / RW262)</name>
    <dbReference type="NCBI Taxonomy" id="755732"/>
    <lineage>
        <taxon>Bacteria</taxon>
        <taxon>Pseudomonadati</taxon>
        <taxon>Bacteroidota</taxon>
        <taxon>Flavobacteriia</taxon>
        <taxon>Flavobacteriales</taxon>
        <taxon>Crocinitomicaceae</taxon>
        <taxon>Fluviicola</taxon>
    </lineage>
</organism>
<reference evidence="3" key="2">
    <citation type="submission" date="2011-02" db="EMBL/GenBank/DDBJ databases">
        <title>The complete genome of Fluviicola taffensis DSM 16823.</title>
        <authorList>
            <consortium name="US DOE Joint Genome Institute (JGI-PGF)"/>
            <person name="Lucas S."/>
            <person name="Copeland A."/>
            <person name="Lapidus A."/>
            <person name="Bruce D."/>
            <person name="Goodwin L."/>
            <person name="Pitluck S."/>
            <person name="Kyrpides N."/>
            <person name="Mavromatis K."/>
            <person name="Ivanova N."/>
            <person name="Mikhailova N."/>
            <person name="Pagani I."/>
            <person name="Chertkov O."/>
            <person name="Detter J.C."/>
            <person name="Han C."/>
            <person name="Tapia R."/>
            <person name="Land M."/>
            <person name="Hauser L."/>
            <person name="Markowitz V."/>
            <person name="Cheng J.-F."/>
            <person name="Hugenholtz P."/>
            <person name="Woyke T."/>
            <person name="Wu D."/>
            <person name="Tindall B."/>
            <person name="Pomrenke H.G."/>
            <person name="Brambilla E."/>
            <person name="Klenk H.-P."/>
            <person name="Eisen J.A."/>
        </authorList>
    </citation>
    <scope>NUCLEOTIDE SEQUENCE [LARGE SCALE GENOMIC DNA]</scope>
    <source>
        <strain evidence="3">DSM 16823 / RW262 / RW262</strain>
    </source>
</reference>
<evidence type="ECO:0000259" key="1">
    <source>
        <dbReference type="Pfam" id="PF06983"/>
    </source>
</evidence>
<feature type="domain" description="PhnB-like" evidence="1">
    <location>
        <begin position="5"/>
        <end position="137"/>
    </location>
</feature>
<dbReference type="AlphaFoldDB" id="F2II43"/>
<accession>F2II43</accession>
<dbReference type="RefSeq" id="WP_013685515.1">
    <property type="nucleotide sequence ID" value="NC_015321.1"/>
</dbReference>
<sequence length="144" mass="16147">MATVNAYLTFNGNCEEVFLFYKSVFGGEFEYIGKFKDMPQEGGNKLDPTMAERIMHVELPISKETSLMGSDTGGEWATHFKEGNNFGISVNAASKEEADRLFGGLSAGGKVTMPMDKTFWGDYFGMWTDKFGINWMISFNENQK</sequence>
<dbReference type="CDD" id="cd06588">
    <property type="entry name" value="PhnB_like"/>
    <property type="match status" value="1"/>
</dbReference>
<dbReference type="SUPFAM" id="SSF54593">
    <property type="entry name" value="Glyoxalase/Bleomycin resistance protein/Dihydroxybiphenyl dioxygenase"/>
    <property type="match status" value="1"/>
</dbReference>
<dbReference type="EMBL" id="CP002542">
    <property type="protein sequence ID" value="AEA42743.1"/>
    <property type="molecule type" value="Genomic_DNA"/>
</dbReference>
<name>F2II43_FLUTR</name>
<protein>
    <submittedName>
        <fullName evidence="2">Glyoxalase/bleomycin resistance protein/dioxygenase</fullName>
    </submittedName>
</protein>
<dbReference type="OrthoDB" id="9795306at2"/>
<dbReference type="PANTHER" id="PTHR33990:SF1">
    <property type="entry name" value="PROTEIN YJDN"/>
    <property type="match status" value="1"/>
</dbReference>